<keyword evidence="1" id="KW-0602">Photosynthesis</keyword>
<protein>
    <submittedName>
        <fullName evidence="4">Ycf48-like protein</fullName>
    </submittedName>
</protein>
<dbReference type="RefSeq" id="WP_165441807.1">
    <property type="nucleotide sequence ID" value="NZ_SJPG01000001.1"/>
</dbReference>
<dbReference type="SUPFAM" id="SSF110296">
    <property type="entry name" value="Oligoxyloglucan reducing end-specific cellobiohydrolase"/>
    <property type="match status" value="2"/>
</dbReference>
<dbReference type="AlphaFoldDB" id="A0A5C5XLJ8"/>
<evidence type="ECO:0000256" key="2">
    <source>
        <dbReference type="ARBA" id="ARBA00023276"/>
    </source>
</evidence>
<comment type="caution">
    <text evidence="4">The sequence shown here is derived from an EMBL/GenBank/DDBJ whole genome shotgun (WGS) entry which is preliminary data.</text>
</comment>
<dbReference type="Pfam" id="PF14870">
    <property type="entry name" value="PSII_BNR"/>
    <property type="match status" value="2"/>
</dbReference>
<keyword evidence="5" id="KW-1185">Reference proteome</keyword>
<dbReference type="Proteomes" id="UP000316095">
    <property type="component" value="Unassembled WGS sequence"/>
</dbReference>
<dbReference type="InterPro" id="IPR015943">
    <property type="entry name" value="WD40/YVTN_repeat-like_dom_sf"/>
</dbReference>
<accession>A0A5C5XLJ8</accession>
<evidence type="ECO:0000313" key="4">
    <source>
        <dbReference type="EMBL" id="TWT62592.1"/>
    </source>
</evidence>
<feature type="domain" description="Photosynthesis system II assembly factor Ycf48/Hcf136-like" evidence="3">
    <location>
        <begin position="231"/>
        <end position="349"/>
    </location>
</feature>
<dbReference type="PANTHER" id="PTHR47199">
    <property type="entry name" value="PHOTOSYSTEM II STABILITY/ASSEMBLY FACTOR HCF136, CHLOROPLASTIC"/>
    <property type="match status" value="1"/>
</dbReference>
<dbReference type="EMBL" id="SJPG01000001">
    <property type="protein sequence ID" value="TWT62592.1"/>
    <property type="molecule type" value="Genomic_DNA"/>
</dbReference>
<dbReference type="GO" id="GO:0015979">
    <property type="term" value="P:photosynthesis"/>
    <property type="evidence" value="ECO:0007669"/>
    <property type="project" value="UniProtKB-KW"/>
</dbReference>
<dbReference type="InterPro" id="IPR028203">
    <property type="entry name" value="PSII_CF48-like_dom"/>
</dbReference>
<organism evidence="4 5">
    <name type="scientific">Rubinisphaera italica</name>
    <dbReference type="NCBI Taxonomy" id="2527969"/>
    <lineage>
        <taxon>Bacteria</taxon>
        <taxon>Pseudomonadati</taxon>
        <taxon>Planctomycetota</taxon>
        <taxon>Planctomycetia</taxon>
        <taxon>Planctomycetales</taxon>
        <taxon>Planctomycetaceae</taxon>
        <taxon>Rubinisphaera</taxon>
    </lineage>
</organism>
<name>A0A5C5XLJ8_9PLAN</name>
<dbReference type="GO" id="GO:0009523">
    <property type="term" value="C:photosystem II"/>
    <property type="evidence" value="ECO:0007669"/>
    <property type="project" value="UniProtKB-KW"/>
</dbReference>
<evidence type="ECO:0000259" key="3">
    <source>
        <dbReference type="Pfam" id="PF14870"/>
    </source>
</evidence>
<evidence type="ECO:0000256" key="1">
    <source>
        <dbReference type="ARBA" id="ARBA00022531"/>
    </source>
</evidence>
<keyword evidence="2" id="KW-0604">Photosystem II</keyword>
<dbReference type="SUPFAM" id="SSF49344">
    <property type="entry name" value="CBD9-like"/>
    <property type="match status" value="1"/>
</dbReference>
<dbReference type="PANTHER" id="PTHR47199:SF2">
    <property type="entry name" value="PHOTOSYSTEM II STABILITY_ASSEMBLY FACTOR HCF136, CHLOROPLASTIC"/>
    <property type="match status" value="1"/>
</dbReference>
<feature type="domain" description="Photosynthesis system II assembly factor Ycf48/Hcf136-like" evidence="3">
    <location>
        <begin position="50"/>
        <end position="184"/>
    </location>
</feature>
<dbReference type="Gene3D" id="2.130.10.10">
    <property type="entry name" value="YVTN repeat-like/Quinoprotein amine dehydrogenase"/>
    <property type="match status" value="2"/>
</dbReference>
<gene>
    <name evidence="4" type="ORF">Pan54_33350</name>
</gene>
<reference evidence="4 5" key="1">
    <citation type="submission" date="2019-02" db="EMBL/GenBank/DDBJ databases">
        <title>Deep-cultivation of Planctomycetes and their phenomic and genomic characterization uncovers novel biology.</title>
        <authorList>
            <person name="Wiegand S."/>
            <person name="Jogler M."/>
            <person name="Boedeker C."/>
            <person name="Pinto D."/>
            <person name="Vollmers J."/>
            <person name="Rivas-Marin E."/>
            <person name="Kohn T."/>
            <person name="Peeters S.H."/>
            <person name="Heuer A."/>
            <person name="Rast P."/>
            <person name="Oberbeckmann S."/>
            <person name="Bunk B."/>
            <person name="Jeske O."/>
            <person name="Meyerdierks A."/>
            <person name="Storesund J.E."/>
            <person name="Kallscheuer N."/>
            <person name="Luecker S."/>
            <person name="Lage O.M."/>
            <person name="Pohl T."/>
            <person name="Merkel B.J."/>
            <person name="Hornburger P."/>
            <person name="Mueller R.-W."/>
            <person name="Bruemmer F."/>
            <person name="Labrenz M."/>
            <person name="Spormann A.M."/>
            <person name="Op Den Camp H."/>
            <person name="Overmann J."/>
            <person name="Amann R."/>
            <person name="Jetten M.S.M."/>
            <person name="Mascher T."/>
            <person name="Medema M.H."/>
            <person name="Devos D.P."/>
            <person name="Kaster A.-K."/>
            <person name="Ovreas L."/>
            <person name="Rohde M."/>
            <person name="Galperin M.Y."/>
            <person name="Jogler C."/>
        </authorList>
    </citation>
    <scope>NUCLEOTIDE SEQUENCE [LARGE SCALE GENOMIC DNA]</scope>
    <source>
        <strain evidence="4 5">Pan54</strain>
    </source>
</reference>
<evidence type="ECO:0000313" key="5">
    <source>
        <dbReference type="Proteomes" id="UP000316095"/>
    </source>
</evidence>
<proteinExistence type="predicted"/>
<sequence>MLYQIAIRSFQLRVALFLLLLSSLSEAIALAQESIVGPPITAQERILLDDATLHDVTFVGPEIGYAVGNRGCIRKTTDGGQTWKFLPTPVACNWESVVFLTDQIGWVAGGIVAVDGRTSQGCILATRDGGATWQIQAPVGLGYLKHLQFFDLSQGVVCGESTSKNPSGIWQTANGGKTWTGVVHTQQYRWLGGHFAEPNSGVLVGEQGQIALLGGNRLFVDPSLNLGSKSVTAVTIDDTAKGWIVGDGGLIRFSPGGASWQDPATEIPESLRRIFDFRTVTSRGDRVWIAGHPGSSILLSEDAGQSWQIASNPSSAPLNAITFVDDKTGYAVGELGTIVKTTDGGRNWNLSAGGIRRLALLQYSSVPEEASLSLTARYSGHHGYRTGVIAMCKTEGAEIGEYASAPLRLEAAQQHAGGNITSIRWTLPLDLPQIREHQPELITRWNRATDGQLSEYVLTHLVRDIRTYRPTVLVIDSPEAHDHAGLLIQQAVENAVRMAADVTAMPDLQSQTMLAPWQVSRLVLRNRAGQGGDLVLDNNDYLTGLQQSVRSAASPSYRLIQPGQVTGPLFESYSISKQTPIPQNLRLNDFFTGIVLGPGSDARRAMITLEGDDAKGEAIARRQRNQAAFLKRDMHNEMKAGQTIAQLNDFIAGMTPQQATVQLYEVANEYRNNHDWDFFESVLMKIVEDFPAQPLAATAAVDLIQLWGSQEMRALRLKGRQATKVRQQVDHNQLQNDLNNIRPASGEFAEESPSPIVPAFVETEANAAISPGSQNDRSNWNTTWTQRAVSLYQFLEKNHPHTASTAEVQFPIASLLRAQGATRPANELYGNYLVGDELGENQIRNPRLAIAELEFWLQSRSGFSPKNFSLCHFTEAAPRLDAELTEDCWKTATELRLTSTLGNPQVMNATSEETPIVLCSFDDTYFYIAASCPRREGLPENLPTKGERQYDANLSGYDRMQFAIDVDRDYFSSCVFEVDQRGLTHDRCGDDPTWNPEWYVACDGDQDHWRVEIAIPRSQLETFGPPAQDPVWSVAITRILPAQGIQSWSGQKQEELQLGSYGWLQLKK</sequence>
<dbReference type="Gene3D" id="2.60.40.1190">
    <property type="match status" value="1"/>
</dbReference>